<reference evidence="4" key="1">
    <citation type="journal article" date="2017" name="Int. J. Syst. Evol. Microbiol.">
        <title>Notoacmeibacter marinus gen. nov., sp. nov., isolated from the gut of a limpet and proposal of Notoacmeibacteraceae fam. nov. in the order Rhizobiales of the class Alphaproteobacteria.</title>
        <authorList>
            <person name="Huang Z."/>
            <person name="Guo F."/>
            <person name="Lai Q."/>
        </authorList>
    </citation>
    <scope>NUCLEOTIDE SEQUENCE [LARGE SCALE GENOMIC DNA]</scope>
    <source>
        <strain evidence="4">XMTR2A4</strain>
    </source>
</reference>
<dbReference type="InterPro" id="IPR038375">
    <property type="entry name" value="NDUFAF7_sf"/>
</dbReference>
<keyword evidence="1 3" id="KW-0489">Methyltransferase</keyword>
<sequence>MGNGDGPPAGERTSFVRMSLKDRISAQIAANGPMRIADYMALCLFDPADGYYTTKEPFGADGDFTTAPEISQMFGELVGAALVGHWNRLGAPHPFTLAEIGPGRGTLFADMSRTVAALAPDMMEAADAVLIEASPRLQTLQAERLAETGIAARHVASLDDIAPDSPLIIVGNELFDALPFQQFVRTEKGWRERVVLLDDENDLAFGIGPGTIDDALLSPSLKATDIGAVLEISPQRGALMDEIAHRLARQGGAALFFDYGHVDPGFGDTFQAVARHAYADPLAEPGRADLTSHVDFAALAATARSHDLNVTLSTQGEWLLRHGLLERAGALGAGKDDQTQDHLRGEVQRLAGNEPDEMGDLFKVIEITPSQTE</sequence>
<proteinExistence type="predicted"/>
<evidence type="ECO:0000313" key="3">
    <source>
        <dbReference type="EMBL" id="OXT00544.1"/>
    </source>
</evidence>
<dbReference type="SUPFAM" id="SSF53335">
    <property type="entry name" value="S-adenosyl-L-methionine-dependent methyltransferases"/>
    <property type="match status" value="1"/>
</dbReference>
<protein>
    <submittedName>
        <fullName evidence="3">Methyltransferase</fullName>
    </submittedName>
</protein>
<dbReference type="InterPro" id="IPR029063">
    <property type="entry name" value="SAM-dependent_MTases_sf"/>
</dbReference>
<keyword evidence="4" id="KW-1185">Reference proteome</keyword>
<evidence type="ECO:0000313" key="4">
    <source>
        <dbReference type="Proteomes" id="UP000215405"/>
    </source>
</evidence>
<dbReference type="RefSeq" id="WP_240535062.1">
    <property type="nucleotide sequence ID" value="NZ_NBYO01000002.1"/>
</dbReference>
<dbReference type="Proteomes" id="UP000215405">
    <property type="component" value="Unassembled WGS sequence"/>
</dbReference>
<comment type="caution">
    <text evidence="3">The sequence shown here is derived from an EMBL/GenBank/DDBJ whole genome shotgun (WGS) entry which is preliminary data.</text>
</comment>
<accession>A0A231UXD1</accession>
<keyword evidence="2 3" id="KW-0808">Transferase</keyword>
<evidence type="ECO:0000256" key="1">
    <source>
        <dbReference type="ARBA" id="ARBA00022603"/>
    </source>
</evidence>
<dbReference type="Gene3D" id="3.40.50.12710">
    <property type="match status" value="1"/>
</dbReference>
<dbReference type="PANTHER" id="PTHR12049">
    <property type="entry name" value="PROTEIN ARGININE METHYLTRANSFERASE NDUFAF7, MITOCHONDRIAL"/>
    <property type="match status" value="1"/>
</dbReference>
<dbReference type="Pfam" id="PF02636">
    <property type="entry name" value="Methyltransf_28"/>
    <property type="match status" value="1"/>
</dbReference>
<evidence type="ECO:0000256" key="2">
    <source>
        <dbReference type="ARBA" id="ARBA00022679"/>
    </source>
</evidence>
<dbReference type="InterPro" id="IPR003788">
    <property type="entry name" value="NDUFAF7"/>
</dbReference>
<dbReference type="AlphaFoldDB" id="A0A231UXD1"/>
<name>A0A231UXD1_9HYPH</name>
<dbReference type="GO" id="GO:0035243">
    <property type="term" value="F:protein-arginine omega-N symmetric methyltransferase activity"/>
    <property type="evidence" value="ECO:0007669"/>
    <property type="project" value="TreeGrafter"/>
</dbReference>
<dbReference type="GO" id="GO:0032259">
    <property type="term" value="P:methylation"/>
    <property type="evidence" value="ECO:0007669"/>
    <property type="project" value="UniProtKB-KW"/>
</dbReference>
<gene>
    <name evidence="3" type="ORF">B7H23_10565</name>
</gene>
<dbReference type="PANTHER" id="PTHR12049:SF7">
    <property type="entry name" value="PROTEIN ARGININE METHYLTRANSFERASE NDUFAF7, MITOCHONDRIAL"/>
    <property type="match status" value="1"/>
</dbReference>
<dbReference type="EMBL" id="NBYO01000002">
    <property type="protein sequence ID" value="OXT00544.1"/>
    <property type="molecule type" value="Genomic_DNA"/>
</dbReference>
<organism evidence="3 4">
    <name type="scientific">Notoacmeibacter marinus</name>
    <dbReference type="NCBI Taxonomy" id="1876515"/>
    <lineage>
        <taxon>Bacteria</taxon>
        <taxon>Pseudomonadati</taxon>
        <taxon>Pseudomonadota</taxon>
        <taxon>Alphaproteobacteria</taxon>
        <taxon>Hyphomicrobiales</taxon>
        <taxon>Notoacmeibacteraceae</taxon>
        <taxon>Notoacmeibacter</taxon>
    </lineage>
</organism>